<evidence type="ECO:0000313" key="2">
    <source>
        <dbReference type="EMBL" id="TCL04548.1"/>
    </source>
</evidence>
<organism evidence="2 3">
    <name type="scientific">Sodalis ligni</name>
    <dbReference type="NCBI Taxonomy" id="2697027"/>
    <lineage>
        <taxon>Bacteria</taxon>
        <taxon>Pseudomonadati</taxon>
        <taxon>Pseudomonadota</taxon>
        <taxon>Gammaproteobacteria</taxon>
        <taxon>Enterobacterales</taxon>
        <taxon>Bruguierivoracaceae</taxon>
        <taxon>Sodalis</taxon>
    </lineage>
</organism>
<proteinExistence type="predicted"/>
<evidence type="ECO:0000313" key="3">
    <source>
        <dbReference type="Proteomes" id="UP000294555"/>
    </source>
</evidence>
<evidence type="ECO:0000259" key="1">
    <source>
        <dbReference type="Pfam" id="PF03625"/>
    </source>
</evidence>
<dbReference type="CDD" id="cd14797">
    <property type="entry name" value="DUF302"/>
    <property type="match status" value="1"/>
</dbReference>
<dbReference type="InterPro" id="IPR035923">
    <property type="entry name" value="TT1751-like_sf"/>
</dbReference>
<feature type="domain" description="DUF302" evidence="1">
    <location>
        <begin position="71"/>
        <end position="131"/>
    </location>
</feature>
<dbReference type="InterPro" id="IPR005180">
    <property type="entry name" value="DUF302"/>
</dbReference>
<dbReference type="Pfam" id="PF03625">
    <property type="entry name" value="DUF302"/>
    <property type="match status" value="1"/>
</dbReference>
<comment type="caution">
    <text evidence="2">The sequence shown here is derived from an EMBL/GenBank/DDBJ whole genome shotgun (WGS) entry which is preliminary data.</text>
</comment>
<reference evidence="2 3" key="1">
    <citation type="submission" date="2019-02" db="EMBL/GenBank/DDBJ databases">
        <title>Investigation of anaerobic lignin degradation for improved lignocellulosic biofuels.</title>
        <authorList>
            <person name="Deangelis K."/>
        </authorList>
    </citation>
    <scope>NUCLEOTIDE SEQUENCE [LARGE SCALE GENOMIC DNA]</scope>
    <source>
        <strain evidence="2 3">159R</strain>
    </source>
</reference>
<dbReference type="Gene3D" id="3.30.310.70">
    <property type="entry name" value="TT1751-like domain"/>
    <property type="match status" value="1"/>
</dbReference>
<dbReference type="Proteomes" id="UP000294555">
    <property type="component" value="Unassembled WGS sequence"/>
</dbReference>
<dbReference type="OrthoDB" id="121208at2"/>
<dbReference type="AlphaFoldDB" id="A0A4V2Q2Y2"/>
<dbReference type="RefSeq" id="WP_132923330.1">
    <property type="nucleotide sequence ID" value="NZ_SJOI01000001.1"/>
</dbReference>
<dbReference type="EMBL" id="SJOI01000001">
    <property type="protein sequence ID" value="TCL04548.1"/>
    <property type="molecule type" value="Genomic_DNA"/>
</dbReference>
<accession>A0A4V2Q2Y2</accession>
<dbReference type="SUPFAM" id="SSF103247">
    <property type="entry name" value="TT1751-like"/>
    <property type="match status" value="1"/>
</dbReference>
<name>A0A4V2Q2Y2_9GAMM</name>
<protein>
    <submittedName>
        <fullName evidence="2">Uncharacterized protein DUF302</fullName>
    </submittedName>
</protein>
<keyword evidence="3" id="KW-1185">Reference proteome</keyword>
<sequence length="163" mass="18038">MTTATTTSKPITIEHVRITSKRPFPQVRAAIEADLPILDANIQVMLSNGDREGIKQYVDHGPKLFMFLERDHGELLAITGHKRNAVQYEIGNPITASTMTRHNLGAALYAPLRVALFETDGGEAVFEYDKPSTLFSQLGDERVTEIGRYLDRELEAALLKAAG</sequence>
<gene>
    <name evidence="2" type="ORF">EZJ58_2673</name>
</gene>